<name>E4TJP2_CALNY</name>
<feature type="compositionally biased region" description="Basic residues" evidence="1">
    <location>
        <begin position="120"/>
        <end position="142"/>
    </location>
</feature>
<feature type="signal peptide" evidence="2">
    <location>
        <begin position="1"/>
        <end position="19"/>
    </location>
</feature>
<organism evidence="3 4">
    <name type="scientific">Calditerrivibrio nitroreducens (strain DSM 19672 / NBRC 101217 / Yu37-1)</name>
    <dbReference type="NCBI Taxonomy" id="768670"/>
    <lineage>
        <taxon>Bacteria</taxon>
        <taxon>Pseudomonadati</taxon>
        <taxon>Deferribacterota</taxon>
        <taxon>Deferribacteres</taxon>
        <taxon>Deferribacterales</taxon>
        <taxon>Calditerrivibrionaceae</taxon>
    </lineage>
</organism>
<gene>
    <name evidence="3" type="ordered locus">Calni_1330</name>
</gene>
<feature type="chain" id="PRO_5003187914" evidence="2">
    <location>
        <begin position="20"/>
        <end position="142"/>
    </location>
</feature>
<reference evidence="3 4" key="2">
    <citation type="journal article" date="2011" name="Stand. Genomic Sci.">
        <title>Complete genome sequence of Calditerrivibrio nitroreducens type strain (Yu37-1).</title>
        <authorList>
            <person name="Pitluck S."/>
            <person name="Sikorski J."/>
            <person name="Zeytun A."/>
            <person name="Lapidus A."/>
            <person name="Nolan M."/>
            <person name="Lucas S."/>
            <person name="Hammon N."/>
            <person name="Deshpande S."/>
            <person name="Cheng J.F."/>
            <person name="Tapia R."/>
            <person name="Han C."/>
            <person name="Goodwin L."/>
            <person name="Liolios K."/>
            <person name="Pagani I."/>
            <person name="Ivanova N."/>
            <person name="Mavromatis K."/>
            <person name="Pati A."/>
            <person name="Chen A."/>
            <person name="Palaniappan K."/>
            <person name="Hauser L."/>
            <person name="Chang Y.J."/>
            <person name="Jeffries C.D."/>
            <person name="Detter J.C."/>
            <person name="Brambilla E."/>
            <person name="Djao O.D."/>
            <person name="Rohde M."/>
            <person name="Spring S."/>
            <person name="Goker M."/>
            <person name="Woyke T."/>
            <person name="Bristow J."/>
            <person name="Eisen J.A."/>
            <person name="Markowitz V."/>
            <person name="Hugenholtz P."/>
            <person name="Kyrpides N.C."/>
            <person name="Klenk H.P."/>
            <person name="Land M."/>
        </authorList>
    </citation>
    <scope>NUCLEOTIDE SEQUENCE [LARGE SCALE GENOMIC DNA]</scope>
    <source>
        <strain evidence="4">DSM 19672 / NBRC 101217 / Yu37-1</strain>
    </source>
</reference>
<dbReference type="RefSeq" id="WP_013451450.1">
    <property type="nucleotide sequence ID" value="NC_014758.1"/>
</dbReference>
<proteinExistence type="predicted"/>
<sequence length="142" mass="16107" precursor="true">MKKLLLVMVLLLLTSLSYADDLDNFLMNLNMQIGNDKTSFEADLSATFGSNEMKVKSVVGSVDKPADAYMVFRLAEVTKKQPEEVLLVYKKHKDKGWGKVAQELGVKPGSKEFHELKENKLKKHGKKGKEKKEHKKGKKDRD</sequence>
<keyword evidence="2" id="KW-0732">Signal</keyword>
<evidence type="ECO:0000256" key="2">
    <source>
        <dbReference type="SAM" id="SignalP"/>
    </source>
</evidence>
<dbReference type="KEGG" id="cni:Calni_1330"/>
<accession>E4TJP2</accession>
<evidence type="ECO:0000256" key="1">
    <source>
        <dbReference type="SAM" id="MobiDB-lite"/>
    </source>
</evidence>
<dbReference type="eggNOG" id="ENOG5033743">
    <property type="taxonomic scope" value="Bacteria"/>
</dbReference>
<reference key="1">
    <citation type="submission" date="2010-11" db="EMBL/GenBank/DDBJ databases">
        <title>The complete genome of chromosome of Calditerrivibrio nitroreducens DSM 19672.</title>
        <authorList>
            <consortium name="US DOE Joint Genome Institute (JGI-PGF)"/>
            <person name="Lucas S."/>
            <person name="Copeland A."/>
            <person name="Lapidus A."/>
            <person name="Bruce D."/>
            <person name="Goodwin L."/>
            <person name="Pitluck S."/>
            <person name="Kyrpides N."/>
            <person name="Mavromatis K."/>
            <person name="Ivanova N."/>
            <person name="Mikhailova N."/>
            <person name="Zeytun A."/>
            <person name="Brettin T."/>
            <person name="Detter J.C."/>
            <person name="Tapia R."/>
            <person name="Han C."/>
            <person name="Land M."/>
            <person name="Hauser L."/>
            <person name="Markowitz V."/>
            <person name="Cheng J.-F."/>
            <person name="Hugenholtz P."/>
            <person name="Woyke T."/>
            <person name="Wu D."/>
            <person name="Spring S."/>
            <person name="Schroeder M."/>
            <person name="Brambilla E."/>
            <person name="Klenk H.-P."/>
            <person name="Eisen J.A."/>
        </authorList>
    </citation>
    <scope>NUCLEOTIDE SEQUENCE [LARGE SCALE GENOMIC DNA]</scope>
    <source>
        <strain>DSM 19672</strain>
    </source>
</reference>
<dbReference type="AlphaFoldDB" id="E4TJP2"/>
<dbReference type="STRING" id="768670.Calni_1330"/>
<protein>
    <submittedName>
        <fullName evidence="3">Uncharacterized protein</fullName>
    </submittedName>
</protein>
<dbReference type="Proteomes" id="UP000007039">
    <property type="component" value="Chromosome"/>
</dbReference>
<feature type="compositionally biased region" description="Basic and acidic residues" evidence="1">
    <location>
        <begin position="109"/>
        <end position="119"/>
    </location>
</feature>
<feature type="region of interest" description="Disordered" evidence="1">
    <location>
        <begin position="108"/>
        <end position="142"/>
    </location>
</feature>
<keyword evidence="4" id="KW-1185">Reference proteome</keyword>
<dbReference type="HOGENOM" id="CLU_122328_0_0_0"/>
<dbReference type="EMBL" id="CP002347">
    <property type="protein sequence ID" value="ADR19238.1"/>
    <property type="molecule type" value="Genomic_DNA"/>
</dbReference>
<evidence type="ECO:0000313" key="4">
    <source>
        <dbReference type="Proteomes" id="UP000007039"/>
    </source>
</evidence>
<evidence type="ECO:0000313" key="3">
    <source>
        <dbReference type="EMBL" id="ADR19238.1"/>
    </source>
</evidence>
<dbReference type="OrthoDB" id="5471509at2"/>